<protein>
    <submittedName>
        <fullName evidence="1">Uncharacterized protein</fullName>
    </submittedName>
</protein>
<accession>A0A0G1RTY6</accession>
<dbReference type="AlphaFoldDB" id="A0A0G1RTY6"/>
<sequence length="164" mass="18598">MNETYTLLRLFENLSTVGPDIQSPLLAQEILTCEKRLQKTLLPLIVPWPEETRLEQKGKGVVIAHISDYLALQSDLDTCPDFLHGAPSIWNTCLTFSGELWAIGRLGLYNTIARMQQLEHFPPLRPKKVADIPIHPLIDCELLRRVATRRSSSRWGLISEPTLS</sequence>
<dbReference type="EMBL" id="LCMG01000009">
    <property type="protein sequence ID" value="KKU33438.1"/>
    <property type="molecule type" value="Genomic_DNA"/>
</dbReference>
<name>A0A0G1RTY6_9BACT</name>
<gene>
    <name evidence="1" type="ORF">UX45_C0009G0006</name>
</gene>
<comment type="caution">
    <text evidence="1">The sequence shown here is derived from an EMBL/GenBank/DDBJ whole genome shotgun (WGS) entry which is preliminary data.</text>
</comment>
<evidence type="ECO:0000313" key="1">
    <source>
        <dbReference type="EMBL" id="KKU33438.1"/>
    </source>
</evidence>
<evidence type="ECO:0000313" key="2">
    <source>
        <dbReference type="Proteomes" id="UP000034705"/>
    </source>
</evidence>
<organism evidence="1 2">
    <name type="scientific">Candidatus Uhrbacteria bacterium GW2011_GWF2_46_218</name>
    <dbReference type="NCBI Taxonomy" id="1619001"/>
    <lineage>
        <taxon>Bacteria</taxon>
        <taxon>Candidatus Uhriibacteriota</taxon>
    </lineage>
</organism>
<reference evidence="1 2" key="1">
    <citation type="journal article" date="2015" name="Nature">
        <title>rRNA introns, odd ribosomes, and small enigmatic genomes across a large radiation of phyla.</title>
        <authorList>
            <person name="Brown C.T."/>
            <person name="Hug L.A."/>
            <person name="Thomas B.C."/>
            <person name="Sharon I."/>
            <person name="Castelle C.J."/>
            <person name="Singh A."/>
            <person name="Wilkins M.J."/>
            <person name="Williams K.H."/>
            <person name="Banfield J.F."/>
        </authorList>
    </citation>
    <scope>NUCLEOTIDE SEQUENCE [LARGE SCALE GENOMIC DNA]</scope>
</reference>
<proteinExistence type="predicted"/>
<dbReference type="Proteomes" id="UP000034705">
    <property type="component" value="Unassembled WGS sequence"/>
</dbReference>